<gene>
    <name evidence="1" type="ORF">VitviT2T_006621</name>
</gene>
<evidence type="ECO:0000313" key="1">
    <source>
        <dbReference type="EMBL" id="WJZ87221.1"/>
    </source>
</evidence>
<proteinExistence type="predicted"/>
<protein>
    <recommendedName>
        <fullName evidence="3">Sec-independent protein translocase protein TatB</fullName>
    </recommendedName>
</protein>
<accession>A0ABY9BXN5</accession>
<keyword evidence="2" id="KW-1185">Reference proteome</keyword>
<evidence type="ECO:0008006" key="3">
    <source>
        <dbReference type="Google" id="ProtNLM"/>
    </source>
</evidence>
<name>A0ABY9BXN5_VITVI</name>
<dbReference type="PANTHER" id="PTHR35512:SF1">
    <property type="entry name" value="OS11G0550900 PROTEIN"/>
    <property type="match status" value="1"/>
</dbReference>
<evidence type="ECO:0000313" key="2">
    <source>
        <dbReference type="Proteomes" id="UP001227230"/>
    </source>
</evidence>
<dbReference type="EMBL" id="CP126652">
    <property type="protein sequence ID" value="WJZ87221.1"/>
    <property type="molecule type" value="Genomic_DNA"/>
</dbReference>
<dbReference type="Proteomes" id="UP001227230">
    <property type="component" value="Chromosome 5"/>
</dbReference>
<organism evidence="1 2">
    <name type="scientific">Vitis vinifera</name>
    <name type="common">Grape</name>
    <dbReference type="NCBI Taxonomy" id="29760"/>
    <lineage>
        <taxon>Eukaryota</taxon>
        <taxon>Viridiplantae</taxon>
        <taxon>Streptophyta</taxon>
        <taxon>Embryophyta</taxon>
        <taxon>Tracheophyta</taxon>
        <taxon>Spermatophyta</taxon>
        <taxon>Magnoliopsida</taxon>
        <taxon>eudicotyledons</taxon>
        <taxon>Gunneridae</taxon>
        <taxon>Pentapetalae</taxon>
        <taxon>rosids</taxon>
        <taxon>Vitales</taxon>
        <taxon>Vitaceae</taxon>
        <taxon>Viteae</taxon>
        <taxon>Vitis</taxon>
    </lineage>
</organism>
<sequence length="356" mass="38912">MERGQGLGGIRNKRTYSPIVQKLGRTRFSPLSLDRTNVVGLLAGLQQKNPHLCLPKTIPSLFLQTLRFGRSLSSRPLPSSCCEANIGLHQPALSDGSIKFCKMFIPINQTGKNQNSSLHRRDMLGISYGEFFLLIGATAALVGPKDLPMIARTAGRLAGRAIGYVQLARGQFENVMQQSQARQVHKELQDTMAQLDAIRYEIRSLSLMNPGPMTRRLMENSLETTSHSNDNAVPEKQEEQKAKNVDQSFKTSGSINLHSQATAFAKLAESAAQKTGPLMSSAEMEKLDDETGLLAVLPVSAESAGLLPNRKDSMKGSDIVLEAILEAEVAHSAKDFFSQPQNQILVNKEDSQGGRE</sequence>
<dbReference type="PANTHER" id="PTHR35512">
    <property type="entry name" value="OS11G0550900 PROTEIN"/>
    <property type="match status" value="1"/>
</dbReference>
<reference evidence="1 2" key="1">
    <citation type="journal article" date="2023" name="Hortic Res">
        <title>The complete reference genome for grapevine (Vitis vinifera L.) genetics and breeding.</title>
        <authorList>
            <person name="Shi X."/>
            <person name="Cao S."/>
            <person name="Wang X."/>
            <person name="Huang S."/>
            <person name="Wang Y."/>
            <person name="Liu Z."/>
            <person name="Liu W."/>
            <person name="Leng X."/>
            <person name="Peng Y."/>
            <person name="Wang N."/>
            <person name="Wang Y."/>
            <person name="Ma Z."/>
            <person name="Xu X."/>
            <person name="Zhang F."/>
            <person name="Xue H."/>
            <person name="Zhong H."/>
            <person name="Wang Y."/>
            <person name="Zhang K."/>
            <person name="Velt A."/>
            <person name="Avia K."/>
            <person name="Holtgrawe D."/>
            <person name="Grimplet J."/>
            <person name="Matus J.T."/>
            <person name="Ware D."/>
            <person name="Wu X."/>
            <person name="Wang H."/>
            <person name="Liu C."/>
            <person name="Fang Y."/>
            <person name="Rustenholz C."/>
            <person name="Cheng Z."/>
            <person name="Xiao H."/>
            <person name="Zhou Y."/>
        </authorList>
    </citation>
    <scope>NUCLEOTIDE SEQUENCE [LARGE SCALE GENOMIC DNA]</scope>
    <source>
        <strain evidence="2">cv. Pinot noir / PN40024</strain>
        <tissue evidence="1">Leaf</tissue>
    </source>
</reference>